<comment type="caution">
    <text evidence="8">The sequence shown here is derived from an EMBL/GenBank/DDBJ whole genome shotgun (WGS) entry which is preliminary data.</text>
</comment>
<keyword evidence="5" id="KW-1133">Transmembrane helix</keyword>
<dbReference type="InterPro" id="IPR036291">
    <property type="entry name" value="NAD(P)-bd_dom_sf"/>
</dbReference>
<dbReference type="RefSeq" id="WP_282546096.1">
    <property type="nucleotide sequence ID" value="NZ_JASCIQ010000042.1"/>
</dbReference>
<comment type="pathway">
    <text evidence="1">Lipid metabolism; butanoate metabolism.</text>
</comment>
<dbReference type="Gene3D" id="1.10.1040.10">
    <property type="entry name" value="N-(1-d-carboxylethyl)-l-norvaline Dehydrogenase, domain 2"/>
    <property type="match status" value="1"/>
</dbReference>
<dbReference type="SUPFAM" id="SSF48179">
    <property type="entry name" value="6-phosphogluconate dehydrogenase C-terminal domain-like"/>
    <property type="match status" value="1"/>
</dbReference>
<reference evidence="8 9" key="1">
    <citation type="submission" date="2023-05" db="EMBL/GenBank/DDBJ databases">
        <title>Draft genome sequence of Streptomyces sp. B-S-A6 isolated from a cave soil in Thailand.</title>
        <authorList>
            <person name="Chamroensaksri N."/>
            <person name="Muangham S."/>
        </authorList>
    </citation>
    <scope>NUCLEOTIDE SEQUENCE [LARGE SCALE GENOMIC DNA]</scope>
    <source>
        <strain evidence="8 9">B-S-A6</strain>
    </source>
</reference>
<accession>A0ABT6SKK6</accession>
<dbReference type="Gene3D" id="3.40.50.720">
    <property type="entry name" value="NAD(P)-binding Rossmann-like Domain"/>
    <property type="match status" value="1"/>
</dbReference>
<keyword evidence="9" id="KW-1185">Reference proteome</keyword>
<dbReference type="Proteomes" id="UP001223978">
    <property type="component" value="Unassembled WGS sequence"/>
</dbReference>
<dbReference type="InterPro" id="IPR006176">
    <property type="entry name" value="3-OHacyl-CoA_DH_NAD-bd"/>
</dbReference>
<name>A0ABT6SKK6_9ACTN</name>
<evidence type="ECO:0000259" key="6">
    <source>
        <dbReference type="Pfam" id="PF00725"/>
    </source>
</evidence>
<evidence type="ECO:0000256" key="1">
    <source>
        <dbReference type="ARBA" id="ARBA00005086"/>
    </source>
</evidence>
<dbReference type="InterPro" id="IPR013328">
    <property type="entry name" value="6PGD_dom2"/>
</dbReference>
<comment type="similarity">
    <text evidence="2">Belongs to the 3-hydroxyacyl-CoA dehydrogenase family.</text>
</comment>
<evidence type="ECO:0000313" key="8">
    <source>
        <dbReference type="EMBL" id="MDI3408187.1"/>
    </source>
</evidence>
<evidence type="ECO:0000256" key="3">
    <source>
        <dbReference type="ARBA" id="ARBA00023002"/>
    </source>
</evidence>
<sequence>MTGTRQPTVTVVGAGTIGLGWIALFLGYGLRVRVNSRRAEAPRIVEEALELFAPHLPEGTEDPSTFAGRLEFEPDLERAVADADIVVENAPENLELKQELFEAIGKAAPAEALILSSTSTLNPDDMGARMADSSRLVVAHPFNPPHVVPLVEVVGGERTAPEAIEEAVAFLSSVGREPVVLHKPILAFAANRLQSALLRESVHLVREGVVTLEELDRVVTHSVGLRWATVGPFLAFHLGGGQGGLRKWLTTLGAGLEQGWELLGRPPMDDETIQLLIAQADEAYGDKSYEELVRERDTKQTAILRTLAEVSNADGRNPDSPSEVRS</sequence>
<evidence type="ECO:0000313" key="9">
    <source>
        <dbReference type="Proteomes" id="UP001223978"/>
    </source>
</evidence>
<evidence type="ECO:0000256" key="5">
    <source>
        <dbReference type="SAM" id="Phobius"/>
    </source>
</evidence>
<feature type="domain" description="3-hydroxyacyl-CoA dehydrogenase NAD binding" evidence="7">
    <location>
        <begin position="8"/>
        <end position="181"/>
    </location>
</feature>
<feature type="transmembrane region" description="Helical" evidence="5">
    <location>
        <begin position="12"/>
        <end position="30"/>
    </location>
</feature>
<feature type="domain" description="3-hydroxyacyl-CoA dehydrogenase C-terminal" evidence="6">
    <location>
        <begin position="188"/>
        <end position="252"/>
    </location>
</feature>
<keyword evidence="5" id="KW-0472">Membrane</keyword>
<organism evidence="8 9">
    <name type="scientific">Streptomyces cavernicola</name>
    <dbReference type="NCBI Taxonomy" id="3043613"/>
    <lineage>
        <taxon>Bacteria</taxon>
        <taxon>Bacillati</taxon>
        <taxon>Actinomycetota</taxon>
        <taxon>Actinomycetes</taxon>
        <taxon>Kitasatosporales</taxon>
        <taxon>Streptomycetaceae</taxon>
        <taxon>Streptomyces</taxon>
    </lineage>
</organism>
<keyword evidence="3" id="KW-0560">Oxidoreductase</keyword>
<dbReference type="SUPFAM" id="SSF51735">
    <property type="entry name" value="NAD(P)-binding Rossmann-fold domains"/>
    <property type="match status" value="1"/>
</dbReference>
<feature type="region of interest" description="Disordered" evidence="4">
    <location>
        <begin position="307"/>
        <end position="326"/>
    </location>
</feature>
<dbReference type="EMBL" id="JASCIQ010000042">
    <property type="protein sequence ID" value="MDI3408187.1"/>
    <property type="molecule type" value="Genomic_DNA"/>
</dbReference>
<dbReference type="InterPro" id="IPR006108">
    <property type="entry name" value="3HC_DH_C"/>
</dbReference>
<evidence type="ECO:0000256" key="4">
    <source>
        <dbReference type="SAM" id="MobiDB-lite"/>
    </source>
</evidence>
<dbReference type="Pfam" id="PF02737">
    <property type="entry name" value="3HCDH_N"/>
    <property type="match status" value="1"/>
</dbReference>
<dbReference type="InterPro" id="IPR008927">
    <property type="entry name" value="6-PGluconate_DH-like_C_sf"/>
</dbReference>
<proteinExistence type="inferred from homology"/>
<dbReference type="PANTHER" id="PTHR48075:SF5">
    <property type="entry name" value="3-HYDROXYBUTYRYL-COA DEHYDROGENASE"/>
    <property type="match status" value="1"/>
</dbReference>
<gene>
    <name evidence="8" type="ORF">QIS96_30765</name>
</gene>
<dbReference type="Pfam" id="PF00725">
    <property type="entry name" value="3HCDH"/>
    <property type="match status" value="1"/>
</dbReference>
<dbReference type="PANTHER" id="PTHR48075">
    <property type="entry name" value="3-HYDROXYACYL-COA DEHYDROGENASE FAMILY PROTEIN"/>
    <property type="match status" value="1"/>
</dbReference>
<keyword evidence="5" id="KW-0812">Transmembrane</keyword>
<protein>
    <submittedName>
        <fullName evidence="8">3-hydroxyacyl-CoA dehydrogenase NAD-binding domain-containing protein</fullName>
    </submittedName>
</protein>
<evidence type="ECO:0000256" key="2">
    <source>
        <dbReference type="ARBA" id="ARBA00009463"/>
    </source>
</evidence>
<evidence type="ECO:0000259" key="7">
    <source>
        <dbReference type="Pfam" id="PF02737"/>
    </source>
</evidence>